<proteinExistence type="predicted"/>
<dbReference type="PANTHER" id="PTHR46436">
    <property type="entry name" value="CENTROSOMAL PROTEIN OF 76 KDA"/>
    <property type="match status" value="1"/>
</dbReference>
<dbReference type="Pfam" id="PF24652">
    <property type="entry name" value="CEP76_C"/>
    <property type="match status" value="1"/>
</dbReference>
<comment type="subcellular location">
    <subcellularLocation>
        <location evidence="1">Cytoplasm</location>
        <location evidence="1">Cytoskeleton</location>
        <location evidence="1">Microtubule organizing center</location>
        <location evidence="1">Centrosome</location>
    </subcellularLocation>
</comment>
<feature type="domain" description="Centrosomal protein of 76 kDa C-terminal" evidence="4">
    <location>
        <begin position="472"/>
        <end position="606"/>
    </location>
</feature>
<evidence type="ECO:0000259" key="5">
    <source>
        <dbReference type="Pfam" id="PF24656"/>
    </source>
</evidence>
<comment type="caution">
    <text evidence="6">The sequence shown here is derived from an EMBL/GenBank/DDBJ whole genome shotgun (WGS) entry which is preliminary data.</text>
</comment>
<dbReference type="Pfam" id="PF15627">
    <property type="entry name" value="CEP76-C2"/>
    <property type="match status" value="1"/>
</dbReference>
<organism evidence="6 7">
    <name type="scientific">Homarus americanus</name>
    <name type="common">American lobster</name>
    <dbReference type="NCBI Taxonomy" id="6706"/>
    <lineage>
        <taxon>Eukaryota</taxon>
        <taxon>Metazoa</taxon>
        <taxon>Ecdysozoa</taxon>
        <taxon>Arthropoda</taxon>
        <taxon>Crustacea</taxon>
        <taxon>Multicrustacea</taxon>
        <taxon>Malacostraca</taxon>
        <taxon>Eumalacostraca</taxon>
        <taxon>Eucarida</taxon>
        <taxon>Decapoda</taxon>
        <taxon>Pleocyemata</taxon>
        <taxon>Astacidea</taxon>
        <taxon>Nephropoidea</taxon>
        <taxon>Nephropidae</taxon>
        <taxon>Homarus</taxon>
    </lineage>
</organism>
<dbReference type="EMBL" id="JAHLQT010027102">
    <property type="protein sequence ID" value="KAG7162793.1"/>
    <property type="molecule type" value="Genomic_DNA"/>
</dbReference>
<name>A0A8J5JX36_HOMAM</name>
<evidence type="ECO:0000256" key="1">
    <source>
        <dbReference type="ARBA" id="ARBA00004300"/>
    </source>
</evidence>
<keyword evidence="2" id="KW-0963">Cytoplasm</keyword>
<evidence type="ECO:0000259" key="3">
    <source>
        <dbReference type="Pfam" id="PF15627"/>
    </source>
</evidence>
<evidence type="ECO:0000256" key="2">
    <source>
        <dbReference type="ARBA" id="ARBA00022490"/>
    </source>
</evidence>
<dbReference type="InterPro" id="IPR056290">
    <property type="entry name" value="CEPT76/DRC7_peptidase-like_dom"/>
</dbReference>
<accession>A0A8J5JX36</accession>
<dbReference type="AlphaFoldDB" id="A0A8J5JX36"/>
<evidence type="ECO:0000313" key="6">
    <source>
        <dbReference type="EMBL" id="KAG7162793.1"/>
    </source>
</evidence>
<evidence type="ECO:0000259" key="4">
    <source>
        <dbReference type="Pfam" id="PF24652"/>
    </source>
</evidence>
<dbReference type="Pfam" id="PF24656">
    <property type="entry name" value="CEPT76_peptidase"/>
    <property type="match status" value="1"/>
</dbReference>
<dbReference type="PANTHER" id="PTHR46436:SF1">
    <property type="entry name" value="CENTROSOMAL PROTEIN OF 76 KDA"/>
    <property type="match status" value="1"/>
</dbReference>
<dbReference type="InterPro" id="IPR028926">
    <property type="entry name" value="CEP76-C2"/>
</dbReference>
<dbReference type="Proteomes" id="UP000747542">
    <property type="component" value="Unassembled WGS sequence"/>
</dbReference>
<keyword evidence="7" id="KW-1185">Reference proteome</keyword>
<sequence length="610" mass="68239">MAENNSGNQTVEDALRSEMERENLQSAVDRLIHEIVSEEAGHSSTVDPESVVARLLDSSTVQSLVQRVLASSRSEQTSCHLSGSIPSHIQEQLVPGHRYLYLKLCGGRAFVDHLGVNATPLAADSQAFIKIHLAFQSQRFEAHGVPCVCEPKIYEGFLFDLQLLKPGLPNMLDNAELLTMDVPITIAVVRQQGATTTLLSVHTLEWRSLLAQPSATSKFVCQLMGIAVSEYLEGTKNRAGEKRRLFISYAREWWREYTEASASHSSRPVRIFAMDECGKNRFVCEFVRRLEAGRALRSPEEATRWISVMPSIPVHELPAGSSKPWYTLPTALMSHSLNNESKCSLLCSILLGFGLDSWVCVGTRRSGSPHVWVMTRGPYSAYTFWEITTGSRYLHRVGQKAAHDYGTIGSVFNNDSFYATCQATDKIEYCNFSLEDSNAWKKMSFSATSSMTEKMPCLMPLIPPTNDGIKKSTDIELQLQVLIIEHRSDCGLSSHFDKHLSYVLSPALWSYEREIVEGGNGTENKGMELFSAALMHTLPEGHTFKAFPFYFVHRSPRRAFNTILNSSIGREIVECRGDKVTLAVRSLTVCYPEYVYVTWLMVACSFRPVG</sequence>
<protein>
    <submittedName>
        <fullName evidence="6">Centrosomal protein of 76 kDa-like</fullName>
    </submittedName>
</protein>
<feature type="domain" description="CEP76 C2" evidence="3">
    <location>
        <begin position="95"/>
        <end position="227"/>
    </location>
</feature>
<dbReference type="InterPro" id="IPR056288">
    <property type="entry name" value="CEP76_C"/>
</dbReference>
<dbReference type="InterPro" id="IPR052299">
    <property type="entry name" value="CEP76"/>
</dbReference>
<gene>
    <name evidence="6" type="primary">Cep76-L</name>
    <name evidence="6" type="ORF">Hamer_G018321</name>
</gene>
<reference evidence="6" key="1">
    <citation type="journal article" date="2021" name="Sci. Adv.">
        <title>The American lobster genome reveals insights on longevity, neural, and immune adaptations.</title>
        <authorList>
            <person name="Polinski J.M."/>
            <person name="Zimin A.V."/>
            <person name="Clark K.F."/>
            <person name="Kohn A.B."/>
            <person name="Sadowski N."/>
            <person name="Timp W."/>
            <person name="Ptitsyn A."/>
            <person name="Khanna P."/>
            <person name="Romanova D.Y."/>
            <person name="Williams P."/>
            <person name="Greenwood S.J."/>
            <person name="Moroz L.L."/>
            <person name="Walt D.R."/>
            <person name="Bodnar A.G."/>
        </authorList>
    </citation>
    <scope>NUCLEOTIDE SEQUENCE</scope>
    <source>
        <strain evidence="6">GMGI-L3</strain>
    </source>
</reference>
<feature type="domain" description="CEP76/DRC7 peptidase-like" evidence="5">
    <location>
        <begin position="324"/>
        <end position="443"/>
    </location>
</feature>
<dbReference type="GO" id="GO:0005813">
    <property type="term" value="C:centrosome"/>
    <property type="evidence" value="ECO:0007669"/>
    <property type="project" value="UniProtKB-SubCell"/>
</dbReference>
<evidence type="ECO:0000313" key="7">
    <source>
        <dbReference type="Proteomes" id="UP000747542"/>
    </source>
</evidence>